<keyword evidence="2" id="KW-1185">Reference proteome</keyword>
<dbReference type="EMBL" id="PGOL01002404">
    <property type="protein sequence ID" value="PKI48312.1"/>
    <property type="molecule type" value="Genomic_DNA"/>
</dbReference>
<evidence type="ECO:0000313" key="2">
    <source>
        <dbReference type="Proteomes" id="UP000233551"/>
    </source>
</evidence>
<sequence length="86" mass="9050">MQLGFPRHNVEETSSEVLFLSTDALLAVGLNPARDRLLHLWRSLTRQLWKEAAIIYGGGAFDSGRGGAYGSGGGNFGVSGGGGGWQ</sequence>
<accession>A0A2I0IWB6</accession>
<dbReference type="AlphaFoldDB" id="A0A2I0IWB6"/>
<protein>
    <submittedName>
        <fullName evidence="1">Uncharacterized protein</fullName>
    </submittedName>
</protein>
<name>A0A2I0IWB6_PUNGR</name>
<comment type="caution">
    <text evidence="1">The sequence shown here is derived from an EMBL/GenBank/DDBJ whole genome shotgun (WGS) entry which is preliminary data.</text>
</comment>
<dbReference type="Proteomes" id="UP000233551">
    <property type="component" value="Unassembled WGS sequence"/>
</dbReference>
<proteinExistence type="predicted"/>
<evidence type="ECO:0000313" key="1">
    <source>
        <dbReference type="EMBL" id="PKI48312.1"/>
    </source>
</evidence>
<gene>
    <name evidence="1" type="ORF">CRG98_031260</name>
</gene>
<organism evidence="1 2">
    <name type="scientific">Punica granatum</name>
    <name type="common">Pomegranate</name>
    <dbReference type="NCBI Taxonomy" id="22663"/>
    <lineage>
        <taxon>Eukaryota</taxon>
        <taxon>Viridiplantae</taxon>
        <taxon>Streptophyta</taxon>
        <taxon>Embryophyta</taxon>
        <taxon>Tracheophyta</taxon>
        <taxon>Spermatophyta</taxon>
        <taxon>Magnoliopsida</taxon>
        <taxon>eudicotyledons</taxon>
        <taxon>Gunneridae</taxon>
        <taxon>Pentapetalae</taxon>
        <taxon>rosids</taxon>
        <taxon>malvids</taxon>
        <taxon>Myrtales</taxon>
        <taxon>Lythraceae</taxon>
        <taxon>Punica</taxon>
    </lineage>
</organism>
<reference evidence="1 2" key="1">
    <citation type="submission" date="2017-11" db="EMBL/GenBank/DDBJ databases">
        <title>De-novo sequencing of pomegranate (Punica granatum L.) genome.</title>
        <authorList>
            <person name="Akparov Z."/>
            <person name="Amiraslanov A."/>
            <person name="Hajiyeva S."/>
            <person name="Abbasov M."/>
            <person name="Kaur K."/>
            <person name="Hamwieh A."/>
            <person name="Solovyev V."/>
            <person name="Salamov A."/>
            <person name="Braich B."/>
            <person name="Kosarev P."/>
            <person name="Mahmoud A."/>
            <person name="Hajiyev E."/>
            <person name="Babayeva S."/>
            <person name="Izzatullayeva V."/>
            <person name="Mammadov A."/>
            <person name="Mammadov A."/>
            <person name="Sharifova S."/>
            <person name="Ojaghi J."/>
            <person name="Eynullazada K."/>
            <person name="Bayramov B."/>
            <person name="Abdulazimova A."/>
            <person name="Shahmuradov I."/>
        </authorList>
    </citation>
    <scope>NUCLEOTIDE SEQUENCE [LARGE SCALE GENOMIC DNA]</scope>
    <source>
        <strain evidence="2">cv. AG2017</strain>
        <tissue evidence="1">Leaf</tissue>
    </source>
</reference>